<keyword evidence="3" id="KW-1185">Reference proteome</keyword>
<dbReference type="Proteomes" id="UP000319004">
    <property type="component" value="Chromosome"/>
</dbReference>
<reference evidence="2 3" key="1">
    <citation type="submission" date="2019-03" db="EMBL/GenBank/DDBJ databases">
        <title>Deep-cultivation of Planctomycetes and their phenomic and genomic characterization uncovers novel biology.</title>
        <authorList>
            <person name="Wiegand S."/>
            <person name="Jogler M."/>
            <person name="Boedeker C."/>
            <person name="Pinto D."/>
            <person name="Vollmers J."/>
            <person name="Rivas-Marin E."/>
            <person name="Kohn T."/>
            <person name="Peeters S.H."/>
            <person name="Heuer A."/>
            <person name="Rast P."/>
            <person name="Oberbeckmann S."/>
            <person name="Bunk B."/>
            <person name="Jeske O."/>
            <person name="Meyerdierks A."/>
            <person name="Storesund J.E."/>
            <person name="Kallscheuer N."/>
            <person name="Luecker S."/>
            <person name="Lage O.M."/>
            <person name="Pohl T."/>
            <person name="Merkel B.J."/>
            <person name="Hornburger P."/>
            <person name="Mueller R.-W."/>
            <person name="Bruemmer F."/>
            <person name="Labrenz M."/>
            <person name="Spormann A.M."/>
            <person name="Op den Camp H."/>
            <person name="Overmann J."/>
            <person name="Amann R."/>
            <person name="Jetten M.S.M."/>
            <person name="Mascher T."/>
            <person name="Medema M.H."/>
            <person name="Devos D.P."/>
            <person name="Kaster A.-K."/>
            <person name="Ovreas L."/>
            <person name="Rohde M."/>
            <person name="Galperin M.Y."/>
            <person name="Jogler C."/>
        </authorList>
    </citation>
    <scope>NUCLEOTIDE SEQUENCE [LARGE SCALE GENOMIC DNA]</scope>
    <source>
        <strain evidence="2 3">Enr13</strain>
    </source>
</reference>
<evidence type="ECO:0000313" key="3">
    <source>
        <dbReference type="Proteomes" id="UP000319004"/>
    </source>
</evidence>
<keyword evidence="1" id="KW-0732">Signal</keyword>
<name>A0A518HLW6_9BACT</name>
<dbReference type="KEGG" id="snep:Enr13x_16870"/>
<accession>A0A518HLW6</accession>
<dbReference type="AlphaFoldDB" id="A0A518HLW6"/>
<proteinExistence type="predicted"/>
<evidence type="ECO:0000256" key="1">
    <source>
        <dbReference type="SAM" id="SignalP"/>
    </source>
</evidence>
<sequence length="216" mass="23723" precursor="true">MRRSLVLLCVSFVCGALMGERVTSAQRPAPPNEYDLKAGYFYYFGDLVKWPNPPFPGADNDFVIGVLGSNSFGQYLGPAGNGFAINSGLFKVPVTVIQGKKIKVVQYDSVAEFERNYQPCHILFISRNSTPGIFGETVLDRVNAALQKTKGQPVLLVGEANGKAESLAYARSGVIICYWNDLQARKLKMIINQTSALRERLDISARLLGLKIVTTL</sequence>
<feature type="chain" id="PRO_5021947610" description="DUF4154 domain-containing protein" evidence="1">
    <location>
        <begin position="20"/>
        <end position="216"/>
    </location>
</feature>
<dbReference type="Pfam" id="PF13689">
    <property type="entry name" value="DUF4154"/>
    <property type="match status" value="1"/>
</dbReference>
<evidence type="ECO:0000313" key="2">
    <source>
        <dbReference type="EMBL" id="QDV41844.1"/>
    </source>
</evidence>
<evidence type="ECO:0008006" key="4">
    <source>
        <dbReference type="Google" id="ProtNLM"/>
    </source>
</evidence>
<protein>
    <recommendedName>
        <fullName evidence="4">DUF4154 domain-containing protein</fullName>
    </recommendedName>
</protein>
<dbReference type="RefSeq" id="WP_197455868.1">
    <property type="nucleotide sequence ID" value="NZ_CP037423.1"/>
</dbReference>
<dbReference type="EMBL" id="CP037423">
    <property type="protein sequence ID" value="QDV41844.1"/>
    <property type="molecule type" value="Genomic_DNA"/>
</dbReference>
<gene>
    <name evidence="2" type="ORF">Enr13x_16870</name>
</gene>
<organism evidence="2 3">
    <name type="scientific">Stieleria neptunia</name>
    <dbReference type="NCBI Taxonomy" id="2527979"/>
    <lineage>
        <taxon>Bacteria</taxon>
        <taxon>Pseudomonadati</taxon>
        <taxon>Planctomycetota</taxon>
        <taxon>Planctomycetia</taxon>
        <taxon>Pirellulales</taxon>
        <taxon>Pirellulaceae</taxon>
        <taxon>Stieleria</taxon>
    </lineage>
</organism>
<feature type="signal peptide" evidence="1">
    <location>
        <begin position="1"/>
        <end position="19"/>
    </location>
</feature>
<dbReference type="InterPro" id="IPR025293">
    <property type="entry name" value="YfiR/HmsC-like"/>
</dbReference>